<evidence type="ECO:0000256" key="1">
    <source>
        <dbReference type="SAM" id="SignalP"/>
    </source>
</evidence>
<dbReference type="GO" id="GO:0006508">
    <property type="term" value="P:proteolysis"/>
    <property type="evidence" value="ECO:0007669"/>
    <property type="project" value="UniProtKB-KW"/>
</dbReference>
<dbReference type="RefSeq" id="WP_119034920.1">
    <property type="nucleotide sequence ID" value="NZ_QXDC01000002.1"/>
</dbReference>
<evidence type="ECO:0000313" key="2">
    <source>
        <dbReference type="EMBL" id="RIA46878.1"/>
    </source>
</evidence>
<dbReference type="AlphaFoldDB" id="A0A397PD28"/>
<dbReference type="OrthoDB" id="7544985at2"/>
<gene>
    <name evidence="2" type="ORF">DFR49_1438</name>
</gene>
<keyword evidence="1" id="KW-0732">Signal</keyword>
<name>A0A397PD28_9SPHN</name>
<dbReference type="Proteomes" id="UP000266568">
    <property type="component" value="Unassembled WGS sequence"/>
</dbReference>
<dbReference type="GO" id="GO:0008233">
    <property type="term" value="F:peptidase activity"/>
    <property type="evidence" value="ECO:0007669"/>
    <property type="project" value="UniProtKB-KW"/>
</dbReference>
<dbReference type="EMBL" id="QXDC01000002">
    <property type="protein sequence ID" value="RIA46878.1"/>
    <property type="molecule type" value="Genomic_DNA"/>
</dbReference>
<proteinExistence type="predicted"/>
<keyword evidence="2" id="KW-0645">Protease</keyword>
<keyword evidence="2" id="KW-0378">Hydrolase</keyword>
<accession>A0A397PD28</accession>
<keyword evidence="3" id="KW-1185">Reference proteome</keyword>
<sequence length="311" mass="34685">MRRSVLFLLAGLALSGAAPARAPYHALTHDFERFHDRTAEMPEAARVALFRKSFDRLFPGFYEPSPGQSDVEFDRQVAKALNGFAAIRPQYERVEHDFPAAYAKAMEHFRTFFPGFRPTLPVWFIHSLGRMDGGTRTIRGTTYLVFGADVIARIHSDGTIGPFLDHELFHVENGRWFKDCAPETTVWCALWQEGGATYAAAQMNPGADDHALMLDQPKPIRAAVDADWRAALCTTKRDFDADTRDAYSGYFLADGAGRFPARWGYYVGYRLLQRVGEHHSLSDIDHMDHRAARAALTKALDAAIAEAGGCA</sequence>
<protein>
    <submittedName>
        <fullName evidence="2">Putative Zn-dependent protease DUF2268</fullName>
    </submittedName>
</protein>
<feature type="chain" id="PRO_5017422735" evidence="1">
    <location>
        <begin position="21"/>
        <end position="311"/>
    </location>
</feature>
<reference evidence="2 3" key="1">
    <citation type="submission" date="2018-08" db="EMBL/GenBank/DDBJ databases">
        <title>Genomic Encyclopedia of Type Strains, Phase IV (KMG-IV): sequencing the most valuable type-strain genomes for metagenomic binning, comparative biology and taxonomic classification.</title>
        <authorList>
            <person name="Goeker M."/>
        </authorList>
    </citation>
    <scope>NUCLEOTIDE SEQUENCE [LARGE SCALE GENOMIC DNA]</scope>
    <source>
        <strain evidence="2 3">DSM 25527</strain>
    </source>
</reference>
<comment type="caution">
    <text evidence="2">The sequence shown here is derived from an EMBL/GenBank/DDBJ whole genome shotgun (WGS) entry which is preliminary data.</text>
</comment>
<feature type="signal peptide" evidence="1">
    <location>
        <begin position="1"/>
        <end position="20"/>
    </location>
</feature>
<organism evidence="2 3">
    <name type="scientific">Hephaestia caeni</name>
    <dbReference type="NCBI Taxonomy" id="645617"/>
    <lineage>
        <taxon>Bacteria</taxon>
        <taxon>Pseudomonadati</taxon>
        <taxon>Pseudomonadota</taxon>
        <taxon>Alphaproteobacteria</taxon>
        <taxon>Sphingomonadales</taxon>
        <taxon>Sphingomonadaceae</taxon>
        <taxon>Hephaestia</taxon>
    </lineage>
</organism>
<evidence type="ECO:0000313" key="3">
    <source>
        <dbReference type="Proteomes" id="UP000266568"/>
    </source>
</evidence>